<keyword evidence="3 5" id="KW-0687">Ribonucleoprotein</keyword>
<dbReference type="PROSITE" id="PS00784">
    <property type="entry name" value="RIBOSOMAL_L34"/>
    <property type="match status" value="1"/>
</dbReference>
<dbReference type="InterPro" id="IPR000271">
    <property type="entry name" value="Ribosomal_bL34"/>
</dbReference>
<dbReference type="GO" id="GO:0006412">
    <property type="term" value="P:translation"/>
    <property type="evidence" value="ECO:0007669"/>
    <property type="project" value="UniProtKB-UniRule"/>
</dbReference>
<sequence>MPKRTYQPKKKKRIRKLGFMARKSSVGGRRVLKSRATKGRKRLTVSDEFRLLNKKPKDKVR</sequence>
<dbReference type="HAMAP" id="MF_00391">
    <property type="entry name" value="Ribosomal_bL34"/>
    <property type="match status" value="1"/>
</dbReference>
<evidence type="ECO:0000256" key="4">
    <source>
        <dbReference type="ARBA" id="ARBA00035177"/>
    </source>
</evidence>
<dbReference type="InterPro" id="IPR020939">
    <property type="entry name" value="Ribosomal_bL34_CS"/>
</dbReference>
<evidence type="ECO:0000256" key="1">
    <source>
        <dbReference type="ARBA" id="ARBA00010111"/>
    </source>
</evidence>
<comment type="similarity">
    <text evidence="1 5">Belongs to the bacterial ribosomal protein bL34 family.</text>
</comment>
<gene>
    <name evidence="5 6" type="primary">rpmH</name>
    <name evidence="6" type="ORF">KC660_01500</name>
</gene>
<dbReference type="AlphaFoldDB" id="A0A955RI03"/>
<dbReference type="GO" id="GO:0003735">
    <property type="term" value="F:structural constituent of ribosome"/>
    <property type="evidence" value="ECO:0007669"/>
    <property type="project" value="InterPro"/>
</dbReference>
<dbReference type="Pfam" id="PF00468">
    <property type="entry name" value="Ribosomal_L34"/>
    <property type="match status" value="1"/>
</dbReference>
<dbReference type="EMBL" id="JAGQLG010000053">
    <property type="protein sequence ID" value="MCA9382064.1"/>
    <property type="molecule type" value="Genomic_DNA"/>
</dbReference>
<organism evidence="6 7">
    <name type="scientific">Candidatus Dojkabacteria bacterium</name>
    <dbReference type="NCBI Taxonomy" id="2099670"/>
    <lineage>
        <taxon>Bacteria</taxon>
        <taxon>Candidatus Dojkabacteria</taxon>
    </lineage>
</organism>
<dbReference type="GO" id="GO:1990904">
    <property type="term" value="C:ribonucleoprotein complex"/>
    <property type="evidence" value="ECO:0007669"/>
    <property type="project" value="UniProtKB-KW"/>
</dbReference>
<evidence type="ECO:0000256" key="5">
    <source>
        <dbReference type="HAMAP-Rule" id="MF_00391"/>
    </source>
</evidence>
<reference evidence="6" key="1">
    <citation type="submission" date="2020-04" db="EMBL/GenBank/DDBJ databases">
        <authorList>
            <person name="Zhang T."/>
        </authorList>
    </citation>
    <scope>NUCLEOTIDE SEQUENCE</scope>
    <source>
        <strain evidence="6">HKST-UBA10</strain>
    </source>
</reference>
<evidence type="ECO:0000256" key="3">
    <source>
        <dbReference type="ARBA" id="ARBA00023274"/>
    </source>
</evidence>
<keyword evidence="2 5" id="KW-0689">Ribosomal protein</keyword>
<evidence type="ECO:0000256" key="2">
    <source>
        <dbReference type="ARBA" id="ARBA00022980"/>
    </source>
</evidence>
<reference evidence="6" key="2">
    <citation type="journal article" date="2021" name="Microbiome">
        <title>Successional dynamics and alternative stable states in a saline activated sludge microbial community over 9 years.</title>
        <authorList>
            <person name="Wang Y."/>
            <person name="Ye J."/>
            <person name="Ju F."/>
            <person name="Liu L."/>
            <person name="Boyd J.A."/>
            <person name="Deng Y."/>
            <person name="Parks D.H."/>
            <person name="Jiang X."/>
            <person name="Yin X."/>
            <person name="Woodcroft B.J."/>
            <person name="Tyson G.W."/>
            <person name="Hugenholtz P."/>
            <person name="Polz M.F."/>
            <person name="Zhang T."/>
        </authorList>
    </citation>
    <scope>NUCLEOTIDE SEQUENCE</scope>
    <source>
        <strain evidence="6">HKST-UBA10</strain>
    </source>
</reference>
<dbReference type="PANTHER" id="PTHR14503">
    <property type="entry name" value="MITOCHONDRIAL RIBOSOMAL PROTEIN 34 FAMILY MEMBER"/>
    <property type="match status" value="1"/>
</dbReference>
<comment type="caution">
    <text evidence="6">The sequence shown here is derived from an EMBL/GenBank/DDBJ whole genome shotgun (WGS) entry which is preliminary data.</text>
</comment>
<accession>A0A955RI03</accession>
<dbReference type="PANTHER" id="PTHR14503:SF4">
    <property type="entry name" value="LARGE RIBOSOMAL SUBUNIT PROTEIN BL34M"/>
    <property type="match status" value="1"/>
</dbReference>
<name>A0A955RI03_9BACT</name>
<proteinExistence type="inferred from homology"/>
<dbReference type="FunFam" id="1.10.287.3980:FF:000001">
    <property type="entry name" value="Mitochondrial ribosomal protein L34"/>
    <property type="match status" value="1"/>
</dbReference>
<dbReference type="NCBIfam" id="TIGR01030">
    <property type="entry name" value="rpmH_bact"/>
    <property type="match status" value="1"/>
</dbReference>
<evidence type="ECO:0000313" key="7">
    <source>
        <dbReference type="Proteomes" id="UP000782843"/>
    </source>
</evidence>
<dbReference type="Proteomes" id="UP000782843">
    <property type="component" value="Unassembled WGS sequence"/>
</dbReference>
<dbReference type="GO" id="GO:0005840">
    <property type="term" value="C:ribosome"/>
    <property type="evidence" value="ECO:0007669"/>
    <property type="project" value="UniProtKB-KW"/>
</dbReference>
<protein>
    <recommendedName>
        <fullName evidence="4 5">Large ribosomal subunit protein bL34</fullName>
    </recommendedName>
</protein>
<evidence type="ECO:0000313" key="6">
    <source>
        <dbReference type="EMBL" id="MCA9382064.1"/>
    </source>
</evidence>
<dbReference type="Gene3D" id="1.10.287.3980">
    <property type="match status" value="1"/>
</dbReference>